<protein>
    <submittedName>
        <fullName evidence="1">Uncharacterized protein</fullName>
    </submittedName>
</protein>
<dbReference type="AlphaFoldDB" id="A0A316G6F8"/>
<keyword evidence="2" id="KW-1185">Reference proteome</keyword>
<accession>A0A316G6F8</accession>
<comment type="caution">
    <text evidence="1">The sequence shown here is derived from an EMBL/GenBank/DDBJ whole genome shotgun (WGS) entry which is preliminary data.</text>
</comment>
<evidence type="ECO:0000313" key="2">
    <source>
        <dbReference type="Proteomes" id="UP000245790"/>
    </source>
</evidence>
<organism evidence="1 2">
    <name type="scientific">Pleionea mediterranea</name>
    <dbReference type="NCBI Taxonomy" id="523701"/>
    <lineage>
        <taxon>Bacteria</taxon>
        <taxon>Pseudomonadati</taxon>
        <taxon>Pseudomonadota</taxon>
        <taxon>Gammaproteobacteria</taxon>
        <taxon>Oceanospirillales</taxon>
        <taxon>Pleioneaceae</taxon>
        <taxon>Pleionea</taxon>
    </lineage>
</organism>
<reference evidence="1 2" key="1">
    <citation type="submission" date="2018-05" db="EMBL/GenBank/DDBJ databases">
        <title>Genomic Encyclopedia of Type Strains, Phase IV (KMG-IV): sequencing the most valuable type-strain genomes for metagenomic binning, comparative biology and taxonomic classification.</title>
        <authorList>
            <person name="Goeker M."/>
        </authorList>
    </citation>
    <scope>NUCLEOTIDE SEQUENCE [LARGE SCALE GENOMIC DNA]</scope>
    <source>
        <strain evidence="1 2">DSM 25350</strain>
    </source>
</reference>
<proteinExistence type="predicted"/>
<dbReference type="Proteomes" id="UP000245790">
    <property type="component" value="Unassembled WGS sequence"/>
</dbReference>
<evidence type="ECO:0000313" key="1">
    <source>
        <dbReference type="EMBL" id="PWK50027.1"/>
    </source>
</evidence>
<name>A0A316G6F8_9GAMM</name>
<sequence>MTNITAIKPLAPVCKFTYMVFGHSIPPLGEQIGR</sequence>
<gene>
    <name evidence="1" type="ORF">C8D97_107193</name>
</gene>
<dbReference type="EMBL" id="QGGU01000007">
    <property type="protein sequence ID" value="PWK50027.1"/>
    <property type="molecule type" value="Genomic_DNA"/>
</dbReference>